<organism evidence="2 3">
    <name type="scientific">Ladona fulva</name>
    <name type="common">Scarce chaser dragonfly</name>
    <name type="synonym">Libellula fulva</name>
    <dbReference type="NCBI Taxonomy" id="123851"/>
    <lineage>
        <taxon>Eukaryota</taxon>
        <taxon>Metazoa</taxon>
        <taxon>Ecdysozoa</taxon>
        <taxon>Arthropoda</taxon>
        <taxon>Hexapoda</taxon>
        <taxon>Insecta</taxon>
        <taxon>Pterygota</taxon>
        <taxon>Palaeoptera</taxon>
        <taxon>Odonata</taxon>
        <taxon>Epiprocta</taxon>
        <taxon>Anisoptera</taxon>
        <taxon>Libelluloidea</taxon>
        <taxon>Libellulidae</taxon>
        <taxon>Ladona</taxon>
    </lineage>
</organism>
<accession>A0A8K0KLP5</accession>
<dbReference type="AlphaFoldDB" id="A0A8K0KLP5"/>
<gene>
    <name evidence="2" type="ORF">J437_LFUL015036</name>
</gene>
<proteinExistence type="predicted"/>
<dbReference type="EMBL" id="KZ308824">
    <property type="protein sequence ID" value="KAG8234538.1"/>
    <property type="molecule type" value="Genomic_DNA"/>
</dbReference>
<feature type="compositionally biased region" description="Low complexity" evidence="1">
    <location>
        <begin position="38"/>
        <end position="56"/>
    </location>
</feature>
<comment type="caution">
    <text evidence="2">The sequence shown here is derived from an EMBL/GenBank/DDBJ whole genome shotgun (WGS) entry which is preliminary data.</text>
</comment>
<feature type="region of interest" description="Disordered" evidence="1">
    <location>
        <begin position="24"/>
        <end position="57"/>
    </location>
</feature>
<name>A0A8K0KLP5_LADFU</name>
<evidence type="ECO:0000313" key="3">
    <source>
        <dbReference type="Proteomes" id="UP000792457"/>
    </source>
</evidence>
<reference evidence="2" key="2">
    <citation type="submission" date="2017-10" db="EMBL/GenBank/DDBJ databases">
        <title>Ladona fulva Genome sequencing and assembly.</title>
        <authorList>
            <person name="Murali S."/>
            <person name="Richards S."/>
            <person name="Bandaranaike D."/>
            <person name="Bellair M."/>
            <person name="Blankenburg K."/>
            <person name="Chao H."/>
            <person name="Dinh H."/>
            <person name="Doddapaneni H."/>
            <person name="Dugan-Rocha S."/>
            <person name="Elkadiri S."/>
            <person name="Gnanaolivu R."/>
            <person name="Hernandez B."/>
            <person name="Skinner E."/>
            <person name="Javaid M."/>
            <person name="Lee S."/>
            <person name="Li M."/>
            <person name="Ming W."/>
            <person name="Munidasa M."/>
            <person name="Muniz J."/>
            <person name="Nguyen L."/>
            <person name="Hughes D."/>
            <person name="Osuji N."/>
            <person name="Pu L.-L."/>
            <person name="Puazo M."/>
            <person name="Qu C."/>
            <person name="Quiroz J."/>
            <person name="Raj R."/>
            <person name="Weissenberger G."/>
            <person name="Xin Y."/>
            <person name="Zou X."/>
            <person name="Han Y."/>
            <person name="Worley K."/>
            <person name="Muzny D."/>
            <person name="Gibbs R."/>
        </authorList>
    </citation>
    <scope>NUCLEOTIDE SEQUENCE</scope>
    <source>
        <strain evidence="2">Sampled in the wild</strain>
    </source>
</reference>
<sequence length="255" mass="27832">MKGEDSGEWMGFAIGTSSNLFVSNGSSLPRVGPPTAPFPSSITTASTSPSSSSAPTLPRLQVGQVFLSLLRLPPDPPVEEYHHRNGHVEGRDGRSEGDVMVGLDELNVALLVRYRPLALNVRPRVNPRRPQEEGNAPRAADHQGRPSRRALRSIRQRSGYGELLVNLEGYHDHGVADHSDDAEGAGNDGDEHRALERVVASGRWRPRRRLCILPAADAQAKVARVHSTQPRPPLRPLGGPLLPLLRMVNFNFLDS</sequence>
<evidence type="ECO:0000256" key="1">
    <source>
        <dbReference type="SAM" id="MobiDB-lite"/>
    </source>
</evidence>
<feature type="region of interest" description="Disordered" evidence="1">
    <location>
        <begin position="125"/>
        <end position="150"/>
    </location>
</feature>
<dbReference type="Proteomes" id="UP000792457">
    <property type="component" value="Unassembled WGS sequence"/>
</dbReference>
<keyword evidence="3" id="KW-1185">Reference proteome</keyword>
<reference evidence="2" key="1">
    <citation type="submission" date="2013-04" db="EMBL/GenBank/DDBJ databases">
        <authorList>
            <person name="Qu J."/>
            <person name="Murali S.C."/>
            <person name="Bandaranaike D."/>
            <person name="Bellair M."/>
            <person name="Blankenburg K."/>
            <person name="Chao H."/>
            <person name="Dinh H."/>
            <person name="Doddapaneni H."/>
            <person name="Downs B."/>
            <person name="Dugan-Rocha S."/>
            <person name="Elkadiri S."/>
            <person name="Gnanaolivu R.D."/>
            <person name="Hernandez B."/>
            <person name="Javaid M."/>
            <person name="Jayaseelan J.C."/>
            <person name="Lee S."/>
            <person name="Li M."/>
            <person name="Ming W."/>
            <person name="Munidasa M."/>
            <person name="Muniz J."/>
            <person name="Nguyen L."/>
            <person name="Ongeri F."/>
            <person name="Osuji N."/>
            <person name="Pu L.-L."/>
            <person name="Puazo M."/>
            <person name="Qu C."/>
            <person name="Quiroz J."/>
            <person name="Raj R."/>
            <person name="Weissenberger G."/>
            <person name="Xin Y."/>
            <person name="Zou X."/>
            <person name="Han Y."/>
            <person name="Richards S."/>
            <person name="Worley K."/>
            <person name="Muzny D."/>
            <person name="Gibbs R."/>
        </authorList>
    </citation>
    <scope>NUCLEOTIDE SEQUENCE</scope>
    <source>
        <strain evidence="2">Sampled in the wild</strain>
    </source>
</reference>
<evidence type="ECO:0000313" key="2">
    <source>
        <dbReference type="EMBL" id="KAG8234538.1"/>
    </source>
</evidence>
<protein>
    <submittedName>
        <fullName evidence="2">Uncharacterized protein</fullName>
    </submittedName>
</protein>